<dbReference type="InterPro" id="IPR000836">
    <property type="entry name" value="PRTase_dom"/>
</dbReference>
<evidence type="ECO:0000313" key="3">
    <source>
        <dbReference type="Proteomes" id="UP001526426"/>
    </source>
</evidence>
<dbReference type="RefSeq" id="WP_265266702.1">
    <property type="nucleotide sequence ID" value="NZ_JAIHOM010000176.1"/>
</dbReference>
<keyword evidence="2" id="KW-0328">Glycosyltransferase</keyword>
<dbReference type="CDD" id="cd06223">
    <property type="entry name" value="PRTases_typeI"/>
    <property type="match status" value="1"/>
</dbReference>
<dbReference type="GO" id="GO:0016757">
    <property type="term" value="F:glycosyltransferase activity"/>
    <property type="evidence" value="ECO:0007669"/>
    <property type="project" value="UniProtKB-KW"/>
</dbReference>
<organism evidence="2 3">
    <name type="scientific">Spirulina subsalsa FACHB-351</name>
    <dbReference type="NCBI Taxonomy" id="234711"/>
    <lineage>
        <taxon>Bacteria</taxon>
        <taxon>Bacillati</taxon>
        <taxon>Cyanobacteriota</taxon>
        <taxon>Cyanophyceae</taxon>
        <taxon>Spirulinales</taxon>
        <taxon>Spirulinaceae</taxon>
        <taxon>Spirulina</taxon>
    </lineage>
</organism>
<proteinExistence type="predicted"/>
<evidence type="ECO:0000313" key="2">
    <source>
        <dbReference type="EMBL" id="MCW6038777.1"/>
    </source>
</evidence>
<protein>
    <submittedName>
        <fullName evidence="2">Phosphoribosyltransferase</fullName>
    </submittedName>
</protein>
<feature type="domain" description="Phosphoribosyltransferase" evidence="1">
    <location>
        <begin position="26"/>
        <end position="168"/>
    </location>
</feature>
<dbReference type="Pfam" id="PF00156">
    <property type="entry name" value="Pribosyltran"/>
    <property type="match status" value="1"/>
</dbReference>
<reference evidence="2 3" key="1">
    <citation type="submission" date="2021-08" db="EMBL/GenBank/DDBJ databases">
        <title>Draft genome sequence of Spirulina subsalsa with high tolerance to salinity and hype-accumulation of phycocyanin.</title>
        <authorList>
            <person name="Pei H."/>
            <person name="Jiang L."/>
        </authorList>
    </citation>
    <scope>NUCLEOTIDE SEQUENCE [LARGE SCALE GENOMIC DNA]</scope>
    <source>
        <strain evidence="2 3">FACHB-351</strain>
    </source>
</reference>
<evidence type="ECO:0000259" key="1">
    <source>
        <dbReference type="Pfam" id="PF00156"/>
    </source>
</evidence>
<keyword evidence="2" id="KW-0808">Transferase</keyword>
<dbReference type="EMBL" id="JAIHOM010000176">
    <property type="protein sequence ID" value="MCW6038777.1"/>
    <property type="molecule type" value="Genomic_DNA"/>
</dbReference>
<gene>
    <name evidence="2" type="ORF">K4A83_21255</name>
</gene>
<comment type="caution">
    <text evidence="2">The sequence shown here is derived from an EMBL/GenBank/DDBJ whole genome shotgun (WGS) entry which is preliminary data.</text>
</comment>
<dbReference type="Proteomes" id="UP001526426">
    <property type="component" value="Unassembled WGS sequence"/>
</dbReference>
<name>A0ABT3LBC7_9CYAN</name>
<dbReference type="SUPFAM" id="SSF53271">
    <property type="entry name" value="PRTase-like"/>
    <property type="match status" value="1"/>
</dbReference>
<dbReference type="Gene3D" id="3.30.1310.20">
    <property type="entry name" value="PRTase-like"/>
    <property type="match status" value="1"/>
</dbReference>
<accession>A0ABT3LBC7</accession>
<dbReference type="InterPro" id="IPR029057">
    <property type="entry name" value="PRTase-like"/>
</dbReference>
<keyword evidence="3" id="KW-1185">Reference proteome</keyword>
<sequence length="228" mass="25283">MQLLEDRKQAGLLLAQKLQHHHPELFATGANQGIWVLALPRGGVPVAHEIAQALQAPLEVCLVRKLGTPGNRELAMGAIGLGGAQVLNTSVIESHGISSEAIAQITATEEQELHRRDRLYRGNHPWPSLKNQTLILVDDGVATGSTLYAALTLLKPQHPKRIIIAVPVLPVVVYRELQREVDDLVYLETPEPFYCISPWYEDFHQLSDREVCALLQSHPDQNTPNQKT</sequence>
<dbReference type="Gene3D" id="3.40.50.2020">
    <property type="match status" value="1"/>
</dbReference>